<proteinExistence type="predicted"/>
<comment type="caution">
    <text evidence="2">The sequence shown here is derived from an EMBL/GenBank/DDBJ whole genome shotgun (WGS) entry which is preliminary data.</text>
</comment>
<keyword evidence="1" id="KW-1133">Transmembrane helix</keyword>
<dbReference type="Proteomes" id="UP001175000">
    <property type="component" value="Unassembled WGS sequence"/>
</dbReference>
<evidence type="ECO:0000313" key="3">
    <source>
        <dbReference type="Proteomes" id="UP001175000"/>
    </source>
</evidence>
<feature type="transmembrane region" description="Helical" evidence="1">
    <location>
        <begin position="158"/>
        <end position="175"/>
    </location>
</feature>
<gene>
    <name evidence="2" type="ORF">B0T14DRAFT_519214</name>
</gene>
<dbReference type="EMBL" id="JAULSU010000004">
    <property type="protein sequence ID" value="KAK0619389.1"/>
    <property type="molecule type" value="Genomic_DNA"/>
</dbReference>
<evidence type="ECO:0000313" key="2">
    <source>
        <dbReference type="EMBL" id="KAK0619389.1"/>
    </source>
</evidence>
<name>A0AA39WPU8_9PEZI</name>
<dbReference type="AlphaFoldDB" id="A0AA39WPU8"/>
<keyword evidence="1" id="KW-0812">Transmembrane</keyword>
<keyword evidence="1" id="KW-0472">Membrane</keyword>
<sequence length="206" mass="23293">MISPTNLRSLVALAPEILSQGQKPNTKSISFLILFVTISPTQPRRPHSSQRKTRSLNGAPNCTTYFAPTTSTTIGRHIPLAEPIIVLGTLLPYPFLPQHKNPSKDGPDDNQTREHFLQLNSLMQLFCVHNLSFLLLFLPFICYVEAIEYKPEAGLEYTVLPPWTVCLNLICLFGLDHDKMKKTPRRHHTLEDFEKPAAFNYGDLPV</sequence>
<reference evidence="2" key="1">
    <citation type="submission" date="2023-06" db="EMBL/GenBank/DDBJ databases">
        <title>Genome-scale phylogeny and comparative genomics of the fungal order Sordariales.</title>
        <authorList>
            <consortium name="Lawrence Berkeley National Laboratory"/>
            <person name="Hensen N."/>
            <person name="Bonometti L."/>
            <person name="Westerberg I."/>
            <person name="Brannstrom I.O."/>
            <person name="Guillou S."/>
            <person name="Cros-Aarteil S."/>
            <person name="Calhoun S."/>
            <person name="Haridas S."/>
            <person name="Kuo A."/>
            <person name="Mondo S."/>
            <person name="Pangilinan J."/>
            <person name="Riley R."/>
            <person name="Labutti K."/>
            <person name="Andreopoulos B."/>
            <person name="Lipzen A."/>
            <person name="Chen C."/>
            <person name="Yanf M."/>
            <person name="Daum C."/>
            <person name="Ng V."/>
            <person name="Clum A."/>
            <person name="Steindorff A."/>
            <person name="Ohm R."/>
            <person name="Martin F."/>
            <person name="Silar P."/>
            <person name="Natvig D."/>
            <person name="Lalanne C."/>
            <person name="Gautier V."/>
            <person name="Ament-Velasquez S.L."/>
            <person name="Kruys A."/>
            <person name="Hutchinson M.I."/>
            <person name="Powell A.J."/>
            <person name="Barry K."/>
            <person name="Miller A.N."/>
            <person name="Grigoriev I.V."/>
            <person name="Debuchy R."/>
            <person name="Gladieux P."/>
            <person name="Thoren M.H."/>
            <person name="Johannesson H."/>
        </authorList>
    </citation>
    <scope>NUCLEOTIDE SEQUENCE</scope>
    <source>
        <strain evidence="2">CBS 606.72</strain>
    </source>
</reference>
<protein>
    <submittedName>
        <fullName evidence="2">Uncharacterized protein</fullName>
    </submittedName>
</protein>
<organism evidence="2 3">
    <name type="scientific">Immersiella caudata</name>
    <dbReference type="NCBI Taxonomy" id="314043"/>
    <lineage>
        <taxon>Eukaryota</taxon>
        <taxon>Fungi</taxon>
        <taxon>Dikarya</taxon>
        <taxon>Ascomycota</taxon>
        <taxon>Pezizomycotina</taxon>
        <taxon>Sordariomycetes</taxon>
        <taxon>Sordariomycetidae</taxon>
        <taxon>Sordariales</taxon>
        <taxon>Lasiosphaeriaceae</taxon>
        <taxon>Immersiella</taxon>
    </lineage>
</organism>
<keyword evidence="3" id="KW-1185">Reference proteome</keyword>
<evidence type="ECO:0000256" key="1">
    <source>
        <dbReference type="SAM" id="Phobius"/>
    </source>
</evidence>
<accession>A0AA39WPU8</accession>
<feature type="transmembrane region" description="Helical" evidence="1">
    <location>
        <begin position="122"/>
        <end position="146"/>
    </location>
</feature>